<proteinExistence type="predicted"/>
<dbReference type="EMBL" id="ADVG01000003">
    <property type="protein sequence ID" value="EFH84755.1"/>
    <property type="molecule type" value="Genomic_DNA"/>
</dbReference>
<comment type="caution">
    <text evidence="1">The sequence shown here is derived from an EMBL/GenBank/DDBJ whole genome shotgun (WGS) entry which is preliminary data.</text>
</comment>
<accession>D6TX22</accession>
<keyword evidence="2" id="KW-1185">Reference proteome</keyword>
<dbReference type="RefSeq" id="WP_007916514.1">
    <property type="nucleotide sequence ID" value="NZ_ADVG01000003.1"/>
</dbReference>
<reference evidence="1 2" key="1">
    <citation type="journal article" date="2011" name="Stand. Genomic Sci.">
        <title>Non-contiguous finished genome sequence and contextual data of the filamentous soil bacterium Ktedonobacter racemifer type strain (SOSP1-21).</title>
        <authorList>
            <person name="Chang Y.J."/>
            <person name="Land M."/>
            <person name="Hauser L."/>
            <person name="Chertkov O."/>
            <person name="Del Rio T.G."/>
            <person name="Nolan M."/>
            <person name="Copeland A."/>
            <person name="Tice H."/>
            <person name="Cheng J.F."/>
            <person name="Lucas S."/>
            <person name="Han C."/>
            <person name="Goodwin L."/>
            <person name="Pitluck S."/>
            <person name="Ivanova N."/>
            <person name="Ovchinikova G."/>
            <person name="Pati A."/>
            <person name="Chen A."/>
            <person name="Palaniappan K."/>
            <person name="Mavromatis K."/>
            <person name="Liolios K."/>
            <person name="Brettin T."/>
            <person name="Fiebig A."/>
            <person name="Rohde M."/>
            <person name="Abt B."/>
            <person name="Goker M."/>
            <person name="Detter J.C."/>
            <person name="Woyke T."/>
            <person name="Bristow J."/>
            <person name="Eisen J.A."/>
            <person name="Markowitz V."/>
            <person name="Hugenholtz P."/>
            <person name="Kyrpides N.C."/>
            <person name="Klenk H.P."/>
            <person name="Lapidus A."/>
        </authorList>
    </citation>
    <scope>NUCLEOTIDE SEQUENCE [LARGE SCALE GENOMIC DNA]</scope>
    <source>
        <strain evidence="2">DSM 44963</strain>
    </source>
</reference>
<dbReference type="Proteomes" id="UP000004508">
    <property type="component" value="Unassembled WGS sequence"/>
</dbReference>
<sequence>MTDYFEVTAMPRQLLIPTREQLFAFCHDLVESNIVMFPCLILQPQEHFDHQSYQSCMYLDSMEYRPRLLKPVSGALDQEGQADLLFYCNDEATLREVIDNIPSGEPTLCFRFDNLNFGNKDIAALYQSGFKNNIEEHQWSGIRVRAKVFVFRESQMVPIDYEGEDEYSDLGSLEEMIEAREDVGEQYDGTWSHRHDRPTCYCVRIGWDGGTGHLSASIRAVLSRHFGADFLEGYSGGTLDQ</sequence>
<evidence type="ECO:0000313" key="1">
    <source>
        <dbReference type="EMBL" id="EFH84755.1"/>
    </source>
</evidence>
<dbReference type="STRING" id="485913.Krac_5859"/>
<gene>
    <name evidence="1" type="ORF">Krac_5859</name>
</gene>
<organism evidence="1 2">
    <name type="scientific">Ktedonobacter racemifer DSM 44963</name>
    <dbReference type="NCBI Taxonomy" id="485913"/>
    <lineage>
        <taxon>Bacteria</taxon>
        <taxon>Bacillati</taxon>
        <taxon>Chloroflexota</taxon>
        <taxon>Ktedonobacteria</taxon>
        <taxon>Ktedonobacterales</taxon>
        <taxon>Ktedonobacteraceae</taxon>
        <taxon>Ktedonobacter</taxon>
    </lineage>
</organism>
<dbReference type="AlphaFoldDB" id="D6TX22"/>
<protein>
    <submittedName>
        <fullName evidence="1">Uncharacterized protein</fullName>
    </submittedName>
</protein>
<dbReference type="InParanoid" id="D6TX22"/>
<name>D6TX22_KTERA</name>
<evidence type="ECO:0000313" key="2">
    <source>
        <dbReference type="Proteomes" id="UP000004508"/>
    </source>
</evidence>